<dbReference type="InterPro" id="IPR008610">
    <property type="entry name" value="Ebp2"/>
</dbReference>
<name>A0A074ZM75_OPIVI</name>
<feature type="compositionally biased region" description="Basic and acidic residues" evidence="7">
    <location>
        <begin position="223"/>
        <end position="255"/>
    </location>
</feature>
<dbReference type="GO" id="GO:0030687">
    <property type="term" value="C:preribosome, large subunit precursor"/>
    <property type="evidence" value="ECO:0007669"/>
    <property type="project" value="TreeGrafter"/>
</dbReference>
<keyword evidence="5" id="KW-0175">Coiled coil</keyword>
<evidence type="ECO:0000256" key="1">
    <source>
        <dbReference type="ARBA" id="ARBA00003387"/>
    </source>
</evidence>
<evidence type="ECO:0000256" key="5">
    <source>
        <dbReference type="ARBA" id="ARBA00023054"/>
    </source>
</evidence>
<evidence type="ECO:0000256" key="6">
    <source>
        <dbReference type="ARBA" id="ARBA00023242"/>
    </source>
</evidence>
<evidence type="ECO:0000256" key="3">
    <source>
        <dbReference type="ARBA" id="ARBA00007336"/>
    </source>
</evidence>
<evidence type="ECO:0000256" key="4">
    <source>
        <dbReference type="ARBA" id="ARBA00022517"/>
    </source>
</evidence>
<evidence type="ECO:0000313" key="8">
    <source>
        <dbReference type="EMBL" id="KER26872.1"/>
    </source>
</evidence>
<evidence type="ECO:0000256" key="7">
    <source>
        <dbReference type="SAM" id="MobiDB-lite"/>
    </source>
</evidence>
<dbReference type="Pfam" id="PF05890">
    <property type="entry name" value="Ebp2"/>
    <property type="match status" value="1"/>
</dbReference>
<keyword evidence="6" id="KW-0539">Nucleus</keyword>
<dbReference type="GeneID" id="20320185"/>
<feature type="region of interest" description="Disordered" evidence="7">
    <location>
        <begin position="222"/>
        <end position="319"/>
    </location>
</feature>
<feature type="compositionally biased region" description="Basic residues" evidence="7">
    <location>
        <begin position="288"/>
        <end position="319"/>
    </location>
</feature>
<accession>A0A074ZM75</accession>
<comment type="subcellular location">
    <subcellularLocation>
        <location evidence="2">Nucleus</location>
        <location evidence="2">Nucleolus</location>
    </subcellularLocation>
</comment>
<dbReference type="GO" id="GO:0006364">
    <property type="term" value="P:rRNA processing"/>
    <property type="evidence" value="ECO:0007669"/>
    <property type="project" value="TreeGrafter"/>
</dbReference>
<organism evidence="8 9">
    <name type="scientific">Opisthorchis viverrini</name>
    <name type="common">Southeast Asian liver fluke</name>
    <dbReference type="NCBI Taxonomy" id="6198"/>
    <lineage>
        <taxon>Eukaryota</taxon>
        <taxon>Metazoa</taxon>
        <taxon>Spiralia</taxon>
        <taxon>Lophotrochozoa</taxon>
        <taxon>Platyhelminthes</taxon>
        <taxon>Trematoda</taxon>
        <taxon>Digenea</taxon>
        <taxon>Opisthorchiida</taxon>
        <taxon>Opisthorchiata</taxon>
        <taxon>Opisthorchiidae</taxon>
        <taxon>Opisthorchis</taxon>
    </lineage>
</organism>
<dbReference type="GO" id="GO:0042273">
    <property type="term" value="P:ribosomal large subunit biogenesis"/>
    <property type="evidence" value="ECO:0007669"/>
    <property type="project" value="TreeGrafter"/>
</dbReference>
<evidence type="ECO:0000313" key="9">
    <source>
        <dbReference type="Proteomes" id="UP000054324"/>
    </source>
</evidence>
<dbReference type="OrthoDB" id="443772at2759"/>
<dbReference type="GO" id="GO:0005730">
    <property type="term" value="C:nucleolus"/>
    <property type="evidence" value="ECO:0007669"/>
    <property type="project" value="UniProtKB-SubCell"/>
</dbReference>
<comment type="function">
    <text evidence="1">Required for the processing of the 27S pre-rRNA.</text>
</comment>
<reference evidence="8 9" key="1">
    <citation type="submission" date="2013-11" db="EMBL/GenBank/DDBJ databases">
        <title>Opisthorchis viverrini - life in the bile duct.</title>
        <authorList>
            <person name="Young N.D."/>
            <person name="Nagarajan N."/>
            <person name="Lin S.J."/>
            <person name="Korhonen P.K."/>
            <person name="Jex A.R."/>
            <person name="Hall R.S."/>
            <person name="Safavi-Hemami H."/>
            <person name="Kaewkong W."/>
            <person name="Bertrand D."/>
            <person name="Gao S."/>
            <person name="Seet Q."/>
            <person name="Wongkham S."/>
            <person name="Teh B.T."/>
            <person name="Wongkham C."/>
            <person name="Intapan P.M."/>
            <person name="Maleewong W."/>
            <person name="Yang X."/>
            <person name="Hu M."/>
            <person name="Wang Z."/>
            <person name="Hofmann A."/>
            <person name="Sternberg P.W."/>
            <person name="Tan P."/>
            <person name="Wang J."/>
            <person name="Gasser R.B."/>
        </authorList>
    </citation>
    <scope>NUCLEOTIDE SEQUENCE [LARGE SCALE GENOMIC DNA]</scope>
</reference>
<dbReference type="PANTHER" id="PTHR13028:SF0">
    <property type="entry name" value="RRNA-PROCESSING PROTEIN EBP2-RELATED"/>
    <property type="match status" value="1"/>
</dbReference>
<evidence type="ECO:0000256" key="2">
    <source>
        <dbReference type="ARBA" id="ARBA00004604"/>
    </source>
</evidence>
<dbReference type="GO" id="GO:0034399">
    <property type="term" value="C:nuclear periphery"/>
    <property type="evidence" value="ECO:0007669"/>
    <property type="project" value="TreeGrafter"/>
</dbReference>
<keyword evidence="4" id="KW-0690">Ribosome biogenesis</keyword>
<evidence type="ECO:0008006" key="10">
    <source>
        <dbReference type="Google" id="ProtNLM"/>
    </source>
</evidence>
<dbReference type="AlphaFoldDB" id="A0A074ZM75"/>
<dbReference type="CTD" id="20320185"/>
<dbReference type="KEGG" id="ovi:T265_06003"/>
<dbReference type="RefSeq" id="XP_009169419.1">
    <property type="nucleotide sequence ID" value="XM_009171155.1"/>
</dbReference>
<proteinExistence type="inferred from homology"/>
<sequence>MGITRPSSERATSTHATEPSFRSQLFGVRMLTLHWAERFEILVVLTLGSPTDSDVVGAALTNTLEHLCNKLPWIERLDVVTKPAPAAKELDVPDTADQIDPDDDFKRENYFYRLGQAAVLVAIPKLHQLGVPTKRPADYFAEMVKTDEQMGKIKQHLVETQQRLTLRERARQMRERRKFGKQTQQAVLQARKAEKRQLTDAIKASRKKFGKDHDGTLDQILGEYRDTPDKQKPGFNRAKDVANRRKINYQRDYKNKKYGHGGQKKRSKRNTAESFSGGARKDFNPAKHQAKPKKLSALRKNRGKSGKPKGKKRIGGAKR</sequence>
<gene>
    <name evidence="8" type="ORF">T265_06003</name>
</gene>
<keyword evidence="9" id="KW-1185">Reference proteome</keyword>
<dbReference type="Proteomes" id="UP000054324">
    <property type="component" value="Unassembled WGS sequence"/>
</dbReference>
<dbReference type="EMBL" id="KL596737">
    <property type="protein sequence ID" value="KER26872.1"/>
    <property type="molecule type" value="Genomic_DNA"/>
</dbReference>
<dbReference type="PANTHER" id="PTHR13028">
    <property type="entry name" value="RRNA PROCESSING PROTEIN EBNA1-BINDING PROTEIN-RELATED"/>
    <property type="match status" value="1"/>
</dbReference>
<protein>
    <recommendedName>
        <fullName evidence="10">Eukaryotic rRNA processing protein EBP2</fullName>
    </recommendedName>
</protein>
<feature type="compositionally biased region" description="Basic residues" evidence="7">
    <location>
        <begin position="256"/>
        <end position="269"/>
    </location>
</feature>
<dbReference type="STRING" id="6198.A0A074ZM75"/>
<comment type="similarity">
    <text evidence="3">Belongs to the EBP2 family.</text>
</comment>